<dbReference type="Proteomes" id="UP000254337">
    <property type="component" value="Chromosome"/>
</dbReference>
<feature type="domain" description="Nitroreductase" evidence="4">
    <location>
        <begin position="10"/>
        <end position="178"/>
    </location>
</feature>
<name>A0A346B2K7_9FIRM</name>
<dbReference type="AlphaFoldDB" id="A0A346B2K7"/>
<gene>
    <name evidence="5" type="ORF">DKB62_03495</name>
</gene>
<evidence type="ECO:0000256" key="3">
    <source>
        <dbReference type="ARBA" id="ARBA00023002"/>
    </source>
</evidence>
<accession>A0A346B2K7</accession>
<dbReference type="PANTHER" id="PTHR43035:SF1">
    <property type="entry name" value="FATTY ACID REPRESSION MUTANT PROTEIN 2-RELATED"/>
    <property type="match status" value="1"/>
</dbReference>
<dbReference type="OrthoDB" id="9810617at2"/>
<evidence type="ECO:0000259" key="4">
    <source>
        <dbReference type="Pfam" id="PF00881"/>
    </source>
</evidence>
<evidence type="ECO:0000256" key="1">
    <source>
        <dbReference type="ARBA" id="ARBA00004496"/>
    </source>
</evidence>
<dbReference type="InterPro" id="IPR033877">
    <property type="entry name" value="Frm2/Hbn1"/>
</dbReference>
<dbReference type="GO" id="GO:0016491">
    <property type="term" value="F:oxidoreductase activity"/>
    <property type="evidence" value="ECO:0007669"/>
    <property type="project" value="UniProtKB-KW"/>
</dbReference>
<evidence type="ECO:0000313" key="6">
    <source>
        <dbReference type="Proteomes" id="UP000254337"/>
    </source>
</evidence>
<evidence type="ECO:0000313" key="5">
    <source>
        <dbReference type="EMBL" id="AXL22350.1"/>
    </source>
</evidence>
<dbReference type="CDD" id="cd02140">
    <property type="entry name" value="Frm2-like"/>
    <property type="match status" value="1"/>
</dbReference>
<proteinExistence type="predicted"/>
<protein>
    <submittedName>
        <fullName evidence="5">Nitroreductase</fullName>
    </submittedName>
</protein>
<dbReference type="EMBL" id="CP029462">
    <property type="protein sequence ID" value="AXL22350.1"/>
    <property type="molecule type" value="Genomic_DNA"/>
</dbReference>
<dbReference type="Pfam" id="PF00881">
    <property type="entry name" value="Nitroreductase"/>
    <property type="match status" value="1"/>
</dbReference>
<dbReference type="PANTHER" id="PTHR43035">
    <property type="entry name" value="FATTY ACID REPRESSION MUTANT PROTEIN 2-RELATED"/>
    <property type="match status" value="1"/>
</dbReference>
<keyword evidence="6" id="KW-1185">Reference proteome</keyword>
<keyword evidence="3" id="KW-0560">Oxidoreductase</keyword>
<dbReference type="FunFam" id="3.40.109.10:FF:000001">
    <property type="entry name" value="Nitroreductase family"/>
    <property type="match status" value="1"/>
</dbReference>
<dbReference type="KEGG" id="meg:DKB62_03495"/>
<dbReference type="InterPro" id="IPR000415">
    <property type="entry name" value="Nitroreductase-like"/>
</dbReference>
<reference evidence="5 6" key="1">
    <citation type="submission" date="2018-05" db="EMBL/GenBank/DDBJ databases">
        <title>Complete genome sequence of Megasphaera sp. AJH120T, isolated from the ceca of a chicken.</title>
        <authorList>
            <person name="Maki J."/>
            <person name="Looft T."/>
        </authorList>
    </citation>
    <scope>NUCLEOTIDE SEQUENCE [LARGE SCALE GENOMIC DNA]</scope>
    <source>
        <strain evidence="5 6">AJH120</strain>
    </source>
</reference>
<dbReference type="Gene3D" id="3.40.109.10">
    <property type="entry name" value="NADH Oxidase"/>
    <property type="match status" value="1"/>
</dbReference>
<comment type="subcellular location">
    <subcellularLocation>
        <location evidence="1">Cytoplasm</location>
    </subcellularLocation>
</comment>
<dbReference type="GO" id="GO:0034599">
    <property type="term" value="P:cellular response to oxidative stress"/>
    <property type="evidence" value="ECO:0007669"/>
    <property type="project" value="InterPro"/>
</dbReference>
<dbReference type="GO" id="GO:0005737">
    <property type="term" value="C:cytoplasm"/>
    <property type="evidence" value="ECO:0007669"/>
    <property type="project" value="UniProtKB-SubCell"/>
</dbReference>
<dbReference type="SUPFAM" id="SSF55469">
    <property type="entry name" value="FMN-dependent nitroreductase-like"/>
    <property type="match status" value="1"/>
</dbReference>
<sequence length="200" mass="22303">MGMANFIDAVKQRRTNYALGKEIPVSEGQIVETIQTVVREVPSAFNMQSGKVVVALGAVHDRIWDITMDTLRPIVPPANFAATEQKIHSFAAAYGTVLFFDDTSIVDDLARQFPTYADNFPVWAQQANGMMQFAVWTALADLGLGVNIQHYNPLIDDEVKQLVHAPESWKLIAQMPFGQVLEAPKPIQKVPVEERVKILR</sequence>
<evidence type="ECO:0000256" key="2">
    <source>
        <dbReference type="ARBA" id="ARBA00022490"/>
    </source>
</evidence>
<dbReference type="InterPro" id="IPR029479">
    <property type="entry name" value="Nitroreductase"/>
</dbReference>
<keyword evidence="2" id="KW-0963">Cytoplasm</keyword>
<organism evidence="5 6">
    <name type="scientific">Megasphaera stantonii</name>
    <dbReference type="NCBI Taxonomy" id="2144175"/>
    <lineage>
        <taxon>Bacteria</taxon>
        <taxon>Bacillati</taxon>
        <taxon>Bacillota</taxon>
        <taxon>Negativicutes</taxon>
        <taxon>Veillonellales</taxon>
        <taxon>Veillonellaceae</taxon>
        <taxon>Megasphaera</taxon>
    </lineage>
</organism>